<dbReference type="InterPro" id="IPR016155">
    <property type="entry name" value="Mopterin_synth/thiamin_S_b"/>
</dbReference>
<dbReference type="InterPro" id="IPR012675">
    <property type="entry name" value="Beta-grasp_dom_sf"/>
</dbReference>
<dbReference type="NCBIfam" id="TIGR01687">
    <property type="entry name" value="moaD_arch"/>
    <property type="match status" value="1"/>
</dbReference>
<dbReference type="RefSeq" id="WP_124196311.1">
    <property type="nucleotide sequence ID" value="NZ_REGA01000013.1"/>
</dbReference>
<dbReference type="InterPro" id="IPR052045">
    <property type="entry name" value="Sulfur_Carrier/Prot_Modifier"/>
</dbReference>
<sequence>MAVTCDFYGTLRDAVGQKSVTHDVSDETTVGELLETIAEEHPELEEALFSDGTLRETMNVSVNARHVRLDEGLETPVEDGDVIRAYPPVEGGAD</sequence>
<evidence type="ECO:0000313" key="2">
    <source>
        <dbReference type="Proteomes" id="UP000282323"/>
    </source>
</evidence>
<proteinExistence type="predicted"/>
<accession>A0A3N6N5H4</accession>
<dbReference type="InterPro" id="IPR003749">
    <property type="entry name" value="ThiS/MoaD-like"/>
</dbReference>
<dbReference type="Gene3D" id="3.10.20.30">
    <property type="match status" value="1"/>
</dbReference>
<gene>
    <name evidence="1" type="ORF">EA473_14445</name>
</gene>
<dbReference type="SUPFAM" id="SSF54285">
    <property type="entry name" value="MoaD/ThiS"/>
    <property type="match status" value="1"/>
</dbReference>
<dbReference type="EMBL" id="REGA01000013">
    <property type="protein sequence ID" value="RQG93532.1"/>
    <property type="molecule type" value="Genomic_DNA"/>
</dbReference>
<dbReference type="Pfam" id="PF02597">
    <property type="entry name" value="ThiS"/>
    <property type="match status" value="1"/>
</dbReference>
<dbReference type="NCBIfam" id="NF041918">
    <property type="entry name" value="SAMP1"/>
    <property type="match status" value="1"/>
</dbReference>
<comment type="caution">
    <text evidence="1">The sequence shown here is derived from an EMBL/GenBank/DDBJ whole genome shotgun (WGS) entry which is preliminary data.</text>
</comment>
<dbReference type="OrthoDB" id="134663at2157"/>
<dbReference type="AlphaFoldDB" id="A0A3N6N5H4"/>
<name>A0A3N6N5H4_NATCH</name>
<dbReference type="InterPro" id="IPR054834">
    <property type="entry name" value="SAMP1_3"/>
</dbReference>
<organism evidence="1 2">
    <name type="scientific">Natrarchaeobius chitinivorans</name>
    <dbReference type="NCBI Taxonomy" id="1679083"/>
    <lineage>
        <taxon>Archaea</taxon>
        <taxon>Methanobacteriati</taxon>
        <taxon>Methanobacteriota</taxon>
        <taxon>Stenosarchaea group</taxon>
        <taxon>Halobacteria</taxon>
        <taxon>Halobacteriales</taxon>
        <taxon>Natrialbaceae</taxon>
        <taxon>Natrarchaeobius</taxon>
    </lineage>
</organism>
<dbReference type="PANTHER" id="PTHR38031">
    <property type="entry name" value="SULFUR CARRIER PROTEIN SLR0821-RELATED"/>
    <property type="match status" value="1"/>
</dbReference>
<dbReference type="Proteomes" id="UP000282323">
    <property type="component" value="Unassembled WGS sequence"/>
</dbReference>
<evidence type="ECO:0000313" key="1">
    <source>
        <dbReference type="EMBL" id="RQG93532.1"/>
    </source>
</evidence>
<reference evidence="1 2" key="1">
    <citation type="submission" date="2018-10" db="EMBL/GenBank/DDBJ databases">
        <title>Natrarchaeobius chitinivorans gen. nov., sp. nov., and Natrarchaeobius haloalkaliphilus sp. nov., alkaliphilic, chitin-utilizing haloarchaea from hypersaline alkaline lakes.</title>
        <authorList>
            <person name="Sorokin D.Y."/>
            <person name="Elcheninov A.G."/>
            <person name="Kostrikina N.A."/>
            <person name="Bale N.J."/>
            <person name="Sinninghe Damste J.S."/>
            <person name="Khijniak T.V."/>
            <person name="Kublanov I.V."/>
            <person name="Toshchakov S.V."/>
        </authorList>
    </citation>
    <scope>NUCLEOTIDE SEQUENCE [LARGE SCALE GENOMIC DNA]</scope>
    <source>
        <strain evidence="1 2">AArcht4T</strain>
    </source>
</reference>
<keyword evidence="2" id="KW-1185">Reference proteome</keyword>
<dbReference type="PANTHER" id="PTHR38031:SF1">
    <property type="entry name" value="SULFUR CARRIER PROTEIN CYSO"/>
    <property type="match status" value="1"/>
</dbReference>
<dbReference type="InterPro" id="IPR010038">
    <property type="entry name" value="MoaD_arc-typ"/>
</dbReference>
<protein>
    <submittedName>
        <fullName evidence="1">MoaD/ThiS family protein</fullName>
    </submittedName>
</protein>